<dbReference type="InterPro" id="IPR029063">
    <property type="entry name" value="SAM-dependent_MTases_sf"/>
</dbReference>
<dbReference type="Pfam" id="PF02636">
    <property type="entry name" value="Methyltransf_28"/>
    <property type="match status" value="1"/>
</dbReference>
<dbReference type="InterPro" id="IPR038375">
    <property type="entry name" value="NDUFAF7_sf"/>
</dbReference>
<dbReference type="PANTHER" id="PTHR12049">
    <property type="entry name" value="PROTEIN ARGININE METHYLTRANSFERASE NDUFAF7, MITOCHONDRIAL"/>
    <property type="match status" value="1"/>
</dbReference>
<evidence type="ECO:0000313" key="3">
    <source>
        <dbReference type="EMBL" id="MXQ08646.1"/>
    </source>
</evidence>
<dbReference type="RefSeq" id="WP_160764558.1">
    <property type="nucleotide sequence ID" value="NZ_WUPT01000002.1"/>
</dbReference>
<evidence type="ECO:0000313" key="4">
    <source>
        <dbReference type="Proteomes" id="UP000480350"/>
    </source>
</evidence>
<name>A0A7C9ISJ0_9RHOB</name>
<keyword evidence="1 3" id="KW-0489">Methyltransferase</keyword>
<keyword evidence="4" id="KW-1185">Reference proteome</keyword>
<dbReference type="InterPro" id="IPR003788">
    <property type="entry name" value="NDUFAF7"/>
</dbReference>
<dbReference type="GO" id="GO:0035243">
    <property type="term" value="F:protein-arginine omega-N symmetric methyltransferase activity"/>
    <property type="evidence" value="ECO:0007669"/>
    <property type="project" value="TreeGrafter"/>
</dbReference>
<comment type="caution">
    <text evidence="3">The sequence shown here is derived from an EMBL/GenBank/DDBJ whole genome shotgun (WGS) entry which is preliminary data.</text>
</comment>
<gene>
    <name evidence="3" type="ORF">GQ651_12390</name>
</gene>
<reference evidence="3 4" key="2">
    <citation type="submission" date="2020-03" db="EMBL/GenBank/DDBJ databases">
        <title>Kangsaoukella pontilimi gen. nov., sp. nov., a new member of the family Rhodobacteraceae isolated from a tidal mudflat.</title>
        <authorList>
            <person name="Kim I.S."/>
        </authorList>
    </citation>
    <scope>NUCLEOTIDE SEQUENCE [LARGE SCALE GENOMIC DNA]</scope>
    <source>
        <strain evidence="3 4">GH1-50</strain>
    </source>
</reference>
<organism evidence="3 4">
    <name type="scientific">Kangsaoukella pontilimi</name>
    <dbReference type="NCBI Taxonomy" id="2691042"/>
    <lineage>
        <taxon>Bacteria</taxon>
        <taxon>Pseudomonadati</taxon>
        <taxon>Pseudomonadota</taxon>
        <taxon>Alphaproteobacteria</taxon>
        <taxon>Rhodobacterales</taxon>
        <taxon>Paracoccaceae</taxon>
        <taxon>Kangsaoukella</taxon>
    </lineage>
</organism>
<protein>
    <submittedName>
        <fullName evidence="3">Class I SAM-dependent methyltransferase</fullName>
    </submittedName>
</protein>
<proteinExistence type="predicted"/>
<dbReference type="SUPFAM" id="SSF53335">
    <property type="entry name" value="S-adenosyl-L-methionine-dependent methyltransferases"/>
    <property type="match status" value="1"/>
</dbReference>
<reference evidence="3 4" key="1">
    <citation type="submission" date="2019-12" db="EMBL/GenBank/DDBJ databases">
        <authorList>
            <person name="Lee S.D."/>
        </authorList>
    </citation>
    <scope>NUCLEOTIDE SEQUENCE [LARGE SCALE GENOMIC DNA]</scope>
    <source>
        <strain evidence="3 4">GH1-50</strain>
    </source>
</reference>
<dbReference type="PANTHER" id="PTHR12049:SF7">
    <property type="entry name" value="PROTEIN ARGININE METHYLTRANSFERASE NDUFAF7, MITOCHONDRIAL"/>
    <property type="match status" value="1"/>
</dbReference>
<keyword evidence="2 3" id="KW-0808">Transferase</keyword>
<dbReference type="AlphaFoldDB" id="A0A7C9ISJ0"/>
<evidence type="ECO:0000256" key="2">
    <source>
        <dbReference type="ARBA" id="ARBA00022679"/>
    </source>
</evidence>
<accession>A0A7C9ISJ0</accession>
<evidence type="ECO:0000256" key="1">
    <source>
        <dbReference type="ARBA" id="ARBA00022603"/>
    </source>
</evidence>
<dbReference type="Gene3D" id="3.40.50.12710">
    <property type="match status" value="1"/>
</dbReference>
<dbReference type="EMBL" id="WUPT01000002">
    <property type="protein sequence ID" value="MXQ08646.1"/>
    <property type="molecule type" value="Genomic_DNA"/>
</dbReference>
<dbReference type="GO" id="GO:0032259">
    <property type="term" value="P:methylation"/>
    <property type="evidence" value="ECO:0007669"/>
    <property type="project" value="UniProtKB-KW"/>
</dbReference>
<sequence length="355" mass="37992">MTPLETALIERISRTGPLTTGEFMAECLMHPAHGYYTTRDPLGAAGDFITAPEISQMFGEMLGLFLAQCWLDRGRPDTFRLVELGPGRGTLMADILRAAGRVPGFSDAADLHLVEGSPTLRGIQTDRLSGLATPTHHDSIATVPDGSLFLVANEFFDALPTRQFLRDGPAWRERLVGVGDGQLAFGLSDSTRPPFLEHRLADTSAGDLVEHAPAAAAMAGDIGRRIADAGGVALIIDYGDWRSLGDTLQAVRRHERVSPLTAPGEVDLTCHVEFETLAMAAAPAAHSTMVAQGTFLERLGITARANALAARADAETAETVAAQHRRLTQPGEMGTLFKAMALYRPTDPTPPGFDE</sequence>
<dbReference type="Proteomes" id="UP000480350">
    <property type="component" value="Unassembled WGS sequence"/>
</dbReference>